<proteinExistence type="predicted"/>
<accession>A0A815XZG3</accession>
<dbReference type="SUPFAM" id="SSF50494">
    <property type="entry name" value="Trypsin-like serine proteases"/>
    <property type="match status" value="1"/>
</dbReference>
<dbReference type="EMBL" id="CAJNOH010002332">
    <property type="protein sequence ID" value="CAF1287418.1"/>
    <property type="molecule type" value="Genomic_DNA"/>
</dbReference>
<dbReference type="EMBL" id="CAJNOO010004770">
    <property type="protein sequence ID" value="CAF1393200.1"/>
    <property type="molecule type" value="Genomic_DNA"/>
</dbReference>
<evidence type="ECO:0000313" key="6">
    <source>
        <dbReference type="EMBL" id="CAF4210919.1"/>
    </source>
</evidence>
<evidence type="ECO:0000313" key="1">
    <source>
        <dbReference type="EMBL" id="CAF1287418.1"/>
    </source>
</evidence>
<gene>
    <name evidence="5" type="ORF">FNK824_LOCUS36635</name>
    <name evidence="4" type="ORF">JXQ802_LOCUS44647</name>
    <name evidence="6" type="ORF">OTI717_LOCUS38978</name>
    <name evidence="1" type="ORF">PYM288_LOCUS29208</name>
    <name evidence="2" type="ORF">RFH988_LOCUS34445</name>
    <name evidence="3" type="ORF">SEV965_LOCUS33508</name>
</gene>
<dbReference type="Proteomes" id="UP000663854">
    <property type="component" value="Unassembled WGS sequence"/>
</dbReference>
<dbReference type="Proteomes" id="UP000663882">
    <property type="component" value="Unassembled WGS sequence"/>
</dbReference>
<dbReference type="InterPro" id="IPR009003">
    <property type="entry name" value="Peptidase_S1_PA"/>
</dbReference>
<name>A0A815XZG3_9BILA</name>
<protein>
    <submittedName>
        <fullName evidence="4">Uncharacterized protein</fullName>
    </submittedName>
</protein>
<dbReference type="InterPro" id="IPR043504">
    <property type="entry name" value="Peptidase_S1_PA_chymotrypsin"/>
</dbReference>
<evidence type="ECO:0000313" key="3">
    <source>
        <dbReference type="EMBL" id="CAF1447119.1"/>
    </source>
</evidence>
<dbReference type="AlphaFoldDB" id="A0A815XZG3"/>
<keyword evidence="7" id="KW-1185">Reference proteome</keyword>
<dbReference type="EMBL" id="CAJOAX010023180">
    <property type="protein sequence ID" value="CAF4210919.1"/>
    <property type="molecule type" value="Genomic_DNA"/>
</dbReference>
<dbReference type="Proteomes" id="UP000663889">
    <property type="component" value="Unassembled WGS sequence"/>
</dbReference>
<dbReference type="EMBL" id="CAJNOL010003490">
    <property type="protein sequence ID" value="CAF1564524.1"/>
    <property type="molecule type" value="Genomic_DNA"/>
</dbReference>
<evidence type="ECO:0000313" key="2">
    <source>
        <dbReference type="EMBL" id="CAF1393200.1"/>
    </source>
</evidence>
<evidence type="ECO:0000313" key="4">
    <source>
        <dbReference type="EMBL" id="CAF1564524.1"/>
    </source>
</evidence>
<organism evidence="4 7">
    <name type="scientific">Rotaria sordida</name>
    <dbReference type="NCBI Taxonomy" id="392033"/>
    <lineage>
        <taxon>Eukaryota</taxon>
        <taxon>Metazoa</taxon>
        <taxon>Spiralia</taxon>
        <taxon>Gnathifera</taxon>
        <taxon>Rotifera</taxon>
        <taxon>Eurotatoria</taxon>
        <taxon>Bdelloidea</taxon>
        <taxon>Philodinida</taxon>
        <taxon>Philodinidae</taxon>
        <taxon>Rotaria</taxon>
    </lineage>
</organism>
<dbReference type="Proteomes" id="UP000663874">
    <property type="component" value="Unassembled WGS sequence"/>
</dbReference>
<reference evidence="4" key="1">
    <citation type="submission" date="2021-02" db="EMBL/GenBank/DDBJ databases">
        <authorList>
            <person name="Nowell W R."/>
        </authorList>
    </citation>
    <scope>NUCLEOTIDE SEQUENCE</scope>
</reference>
<comment type="caution">
    <text evidence="4">The sequence shown here is derived from an EMBL/GenBank/DDBJ whole genome shotgun (WGS) entry which is preliminary data.</text>
</comment>
<dbReference type="EMBL" id="CAJOBE010017190">
    <property type="protein sequence ID" value="CAF4208375.1"/>
    <property type="molecule type" value="Genomic_DNA"/>
</dbReference>
<dbReference type="Gene3D" id="2.40.10.10">
    <property type="entry name" value="Trypsin-like serine proteases"/>
    <property type="match status" value="1"/>
</dbReference>
<dbReference type="Proteomes" id="UP000663823">
    <property type="component" value="Unassembled WGS sequence"/>
</dbReference>
<dbReference type="Proteomes" id="UP000663870">
    <property type="component" value="Unassembled WGS sequence"/>
</dbReference>
<sequence>MNDPAVSAICLPSVGSSTLSAGEWPLAITIVVALGWGTLRENGVTSSTLQQVTLETVAWQSSTCARTMKN</sequence>
<evidence type="ECO:0000313" key="5">
    <source>
        <dbReference type="EMBL" id="CAF4208375.1"/>
    </source>
</evidence>
<dbReference type="EMBL" id="CAJNOU010004586">
    <property type="protein sequence ID" value="CAF1447119.1"/>
    <property type="molecule type" value="Genomic_DNA"/>
</dbReference>
<evidence type="ECO:0000313" key="7">
    <source>
        <dbReference type="Proteomes" id="UP000663870"/>
    </source>
</evidence>